<dbReference type="RefSeq" id="WP_344690342.1">
    <property type="nucleotide sequence ID" value="NZ_BAAAVV010000010.1"/>
</dbReference>
<keyword evidence="2" id="KW-1185">Reference proteome</keyword>
<name>A0ABP6PIU4_9ACTN</name>
<gene>
    <name evidence="1" type="ORF">GCM10010531_35440</name>
</gene>
<reference evidence="2" key="1">
    <citation type="journal article" date="2019" name="Int. J. Syst. Evol. Microbiol.">
        <title>The Global Catalogue of Microorganisms (GCM) 10K type strain sequencing project: providing services to taxonomists for standard genome sequencing and annotation.</title>
        <authorList>
            <consortium name="The Broad Institute Genomics Platform"/>
            <consortium name="The Broad Institute Genome Sequencing Center for Infectious Disease"/>
            <person name="Wu L."/>
            <person name="Ma J."/>
        </authorList>
    </citation>
    <scope>NUCLEOTIDE SEQUENCE [LARGE SCALE GENOMIC DNA]</scope>
    <source>
        <strain evidence="2">JCM 15614</strain>
    </source>
</reference>
<accession>A0ABP6PIU4</accession>
<dbReference type="EMBL" id="BAAAVV010000010">
    <property type="protein sequence ID" value="GAA3178481.1"/>
    <property type="molecule type" value="Genomic_DNA"/>
</dbReference>
<dbReference type="Proteomes" id="UP001499924">
    <property type="component" value="Unassembled WGS sequence"/>
</dbReference>
<proteinExistence type="predicted"/>
<organism evidence="1 2">
    <name type="scientific">Blastococcus jejuensis</name>
    <dbReference type="NCBI Taxonomy" id="351224"/>
    <lineage>
        <taxon>Bacteria</taxon>
        <taxon>Bacillati</taxon>
        <taxon>Actinomycetota</taxon>
        <taxon>Actinomycetes</taxon>
        <taxon>Geodermatophilales</taxon>
        <taxon>Geodermatophilaceae</taxon>
        <taxon>Blastococcus</taxon>
    </lineage>
</organism>
<sequence>MTSPYLVAVFAEQRGAELRREAQAARLAAIVRCCRPSAVARSLRRVTALATALRGVPAACCATA</sequence>
<comment type="caution">
    <text evidence="1">The sequence shown here is derived from an EMBL/GenBank/DDBJ whole genome shotgun (WGS) entry which is preliminary data.</text>
</comment>
<evidence type="ECO:0000313" key="2">
    <source>
        <dbReference type="Proteomes" id="UP001499924"/>
    </source>
</evidence>
<protein>
    <submittedName>
        <fullName evidence="1">Uncharacterized protein</fullName>
    </submittedName>
</protein>
<evidence type="ECO:0000313" key="1">
    <source>
        <dbReference type="EMBL" id="GAA3178481.1"/>
    </source>
</evidence>